<feature type="transmembrane region" description="Helical" evidence="1">
    <location>
        <begin position="198"/>
        <end position="216"/>
    </location>
</feature>
<feature type="transmembrane region" description="Helical" evidence="1">
    <location>
        <begin position="116"/>
        <end position="142"/>
    </location>
</feature>
<dbReference type="Proteomes" id="UP000235826">
    <property type="component" value="Chromosome"/>
</dbReference>
<feature type="transmembrane region" description="Helical" evidence="1">
    <location>
        <begin position="49"/>
        <end position="67"/>
    </location>
</feature>
<name>A0A2K9PP88_9FLAO</name>
<sequence length="231" mass="27059">MKPNLTKDLIEFSDIKLIRPVSDKTRIAEIFGVILTAIGKFIFMDYLNWRLLYVVFAIVSWTLYIIYRYKTERGIIKYWGFRTDNIKSILKLMAPFGGISVMLFLGIGYYQNTINLTWHILPLLITYPIWGSIQQFLIIGLIAGNLHELNNRKLNRSLIIIITAILFSVVHYPSMWLMLGTFILALFYGYVYLKVKNIYVMGVFHGWLGTLFYFTVVNRDPFQEVFLKLLN</sequence>
<feature type="domain" description="CAAX prenyl protease 2/Lysostaphin resistance protein A-like" evidence="2">
    <location>
        <begin position="120"/>
        <end position="207"/>
    </location>
</feature>
<keyword evidence="1" id="KW-1133">Transmembrane helix</keyword>
<evidence type="ECO:0000313" key="4">
    <source>
        <dbReference type="Proteomes" id="UP000235826"/>
    </source>
</evidence>
<keyword evidence="1" id="KW-0812">Transmembrane</keyword>
<feature type="transmembrane region" description="Helical" evidence="1">
    <location>
        <begin position="88"/>
        <end position="110"/>
    </location>
</feature>
<organism evidence="3 4">
    <name type="scientific">Flavivirga eckloniae</name>
    <dbReference type="NCBI Taxonomy" id="1803846"/>
    <lineage>
        <taxon>Bacteria</taxon>
        <taxon>Pseudomonadati</taxon>
        <taxon>Bacteroidota</taxon>
        <taxon>Flavobacteriia</taxon>
        <taxon>Flavobacteriales</taxon>
        <taxon>Flavobacteriaceae</taxon>
        <taxon>Flavivirga</taxon>
    </lineage>
</organism>
<dbReference type="AlphaFoldDB" id="A0A2K9PP88"/>
<keyword evidence="4" id="KW-1185">Reference proteome</keyword>
<dbReference type="GO" id="GO:0004175">
    <property type="term" value="F:endopeptidase activity"/>
    <property type="evidence" value="ECO:0007669"/>
    <property type="project" value="UniProtKB-ARBA"/>
</dbReference>
<dbReference type="EMBL" id="CP025791">
    <property type="protein sequence ID" value="AUP78638.1"/>
    <property type="molecule type" value="Genomic_DNA"/>
</dbReference>
<dbReference type="KEGG" id="fek:C1H87_07915"/>
<reference evidence="3 4" key="1">
    <citation type="submission" date="2018-01" db="EMBL/GenBank/DDBJ databases">
        <title>Complete genome sequence of Flavivirga eckloniae ECD14 isolated from seaweed Ecklonia cava.</title>
        <authorList>
            <person name="Lee J.H."/>
            <person name="Baik K.S."/>
            <person name="Seong C.N."/>
        </authorList>
    </citation>
    <scope>NUCLEOTIDE SEQUENCE [LARGE SCALE GENOMIC DNA]</scope>
    <source>
        <strain evidence="3 4">ECD14</strain>
    </source>
</reference>
<protein>
    <recommendedName>
        <fullName evidence="2">CAAX prenyl protease 2/Lysostaphin resistance protein A-like domain-containing protein</fullName>
    </recommendedName>
</protein>
<dbReference type="InterPro" id="IPR003675">
    <property type="entry name" value="Rce1/LyrA-like_dom"/>
</dbReference>
<gene>
    <name evidence="3" type="ORF">C1H87_07915</name>
</gene>
<dbReference type="GO" id="GO:0080120">
    <property type="term" value="P:CAAX-box protein maturation"/>
    <property type="evidence" value="ECO:0007669"/>
    <property type="project" value="UniProtKB-ARBA"/>
</dbReference>
<keyword evidence="1" id="KW-0472">Membrane</keyword>
<feature type="transmembrane region" description="Helical" evidence="1">
    <location>
        <begin position="176"/>
        <end position="193"/>
    </location>
</feature>
<proteinExistence type="predicted"/>
<evidence type="ECO:0000259" key="2">
    <source>
        <dbReference type="Pfam" id="PF02517"/>
    </source>
</evidence>
<feature type="transmembrane region" description="Helical" evidence="1">
    <location>
        <begin position="26"/>
        <end position="43"/>
    </location>
</feature>
<evidence type="ECO:0000256" key="1">
    <source>
        <dbReference type="SAM" id="Phobius"/>
    </source>
</evidence>
<accession>A0A2K9PP88</accession>
<dbReference type="Pfam" id="PF02517">
    <property type="entry name" value="Rce1-like"/>
    <property type="match status" value="1"/>
</dbReference>
<evidence type="ECO:0000313" key="3">
    <source>
        <dbReference type="EMBL" id="AUP78638.1"/>
    </source>
</evidence>
<dbReference type="RefSeq" id="WP_102755293.1">
    <property type="nucleotide sequence ID" value="NZ_CP025791.1"/>
</dbReference>
<feature type="transmembrane region" description="Helical" evidence="1">
    <location>
        <begin position="154"/>
        <end position="170"/>
    </location>
</feature>
<dbReference type="OrthoDB" id="1115671at2"/>